<reference evidence="7" key="2">
    <citation type="submission" date="2021-01" db="EMBL/GenBank/DDBJ databases">
        <authorList>
            <person name="Schikora-Tamarit M.A."/>
        </authorList>
    </citation>
    <scope>NUCLEOTIDE SEQUENCE</scope>
    <source>
        <strain evidence="7">CBS2887</strain>
    </source>
</reference>
<dbReference type="InterPro" id="IPR057358">
    <property type="entry name" value="UBL_ZFAND1-like"/>
</dbReference>
<feature type="compositionally biased region" description="Basic and acidic residues" evidence="5">
    <location>
        <begin position="78"/>
        <end position="91"/>
    </location>
</feature>
<evidence type="ECO:0000313" key="8">
    <source>
        <dbReference type="Proteomes" id="UP000774326"/>
    </source>
</evidence>
<keyword evidence="3" id="KW-0862">Zinc</keyword>
<reference evidence="7" key="1">
    <citation type="journal article" date="2021" name="Open Biol.">
        <title>Shared evolutionary footprints suggest mitochondrial oxidative damage underlies multiple complex I losses in fungi.</title>
        <authorList>
            <person name="Schikora-Tamarit M.A."/>
            <person name="Marcet-Houben M."/>
            <person name="Nosek J."/>
            <person name="Gabaldon T."/>
        </authorList>
    </citation>
    <scope>NUCLEOTIDE SEQUENCE</scope>
    <source>
        <strain evidence="7">CBS2887</strain>
    </source>
</reference>
<dbReference type="InterPro" id="IPR035896">
    <property type="entry name" value="AN1-like_Znf"/>
</dbReference>
<dbReference type="Pfam" id="PF01428">
    <property type="entry name" value="zf-AN1"/>
    <property type="match status" value="1"/>
</dbReference>
<dbReference type="SMART" id="SM00154">
    <property type="entry name" value="ZnF_AN1"/>
    <property type="match status" value="1"/>
</dbReference>
<dbReference type="GO" id="GO:0008270">
    <property type="term" value="F:zinc ion binding"/>
    <property type="evidence" value="ECO:0007669"/>
    <property type="project" value="UniProtKB-KW"/>
</dbReference>
<keyword evidence="2 4" id="KW-0863">Zinc-finger</keyword>
<gene>
    <name evidence="7" type="ORF">WICPIJ_007176</name>
</gene>
<dbReference type="PANTHER" id="PTHR14677">
    <property type="entry name" value="ARSENITE INDUCUBLE RNA ASSOCIATED PROTEIN AIP-1-RELATED"/>
    <property type="match status" value="1"/>
</dbReference>
<protein>
    <recommendedName>
        <fullName evidence="6">AN1-type domain-containing protein</fullName>
    </recommendedName>
</protein>
<accession>A0A9P8Q2A3</accession>
<evidence type="ECO:0000256" key="5">
    <source>
        <dbReference type="SAM" id="MobiDB-lite"/>
    </source>
</evidence>
<comment type="caution">
    <text evidence="7">The sequence shown here is derived from an EMBL/GenBank/DDBJ whole genome shotgun (WGS) entry which is preliminary data.</text>
</comment>
<evidence type="ECO:0000313" key="7">
    <source>
        <dbReference type="EMBL" id="KAH3681870.1"/>
    </source>
</evidence>
<dbReference type="AlphaFoldDB" id="A0A9P8Q2A3"/>
<dbReference type="Gene3D" id="4.10.1110.10">
    <property type="entry name" value="AN1-like Zinc finger"/>
    <property type="match status" value="1"/>
</dbReference>
<evidence type="ECO:0000256" key="3">
    <source>
        <dbReference type="ARBA" id="ARBA00022833"/>
    </source>
</evidence>
<evidence type="ECO:0000256" key="4">
    <source>
        <dbReference type="PROSITE-ProRule" id="PRU00449"/>
    </source>
</evidence>
<sequence length="265" mass="29313">MSKTELMEIGEHCSFCGQIDFLPFKCSCKQTFCLLHKNPESHQCPTLKQQPSSASKSRDGTTSNSFKDLPSSQSLFPDRSKPIEIKFKTTETHPVTIQDSSSSKKSSSALEKLKRLFVSTNSQGKSKPKQTLNNSTKKLIAVSKLKSSAKGDPKVPVTERIYITVQILKDDDKGSNSEASVMKHPLFVSRAWPVGRALDSIADILKVKNVNNRTTDTNEKLFLFKLKGFKATTGEPDLIKIETGERVIKALGDGDEVYLVRGTDV</sequence>
<dbReference type="PANTHER" id="PTHR14677:SF40">
    <property type="entry name" value="CDC48-ASSOCIATED UBIQUITIN-LIKE_ZINC FINGER PROTEIN 1"/>
    <property type="match status" value="1"/>
</dbReference>
<keyword evidence="1" id="KW-0479">Metal-binding</keyword>
<name>A0A9P8Q2A3_WICPI</name>
<dbReference type="Pfam" id="PF25327">
    <property type="entry name" value="UBL_ZFAND1"/>
    <property type="match status" value="1"/>
</dbReference>
<dbReference type="SUPFAM" id="SSF118310">
    <property type="entry name" value="AN1-like Zinc finger"/>
    <property type="match status" value="1"/>
</dbReference>
<dbReference type="Proteomes" id="UP000774326">
    <property type="component" value="Unassembled WGS sequence"/>
</dbReference>
<dbReference type="InterPro" id="IPR000058">
    <property type="entry name" value="Znf_AN1"/>
</dbReference>
<evidence type="ECO:0000259" key="6">
    <source>
        <dbReference type="PROSITE" id="PS51039"/>
    </source>
</evidence>
<dbReference type="OrthoDB" id="431929at2759"/>
<evidence type="ECO:0000256" key="1">
    <source>
        <dbReference type="ARBA" id="ARBA00022723"/>
    </source>
</evidence>
<evidence type="ECO:0000256" key="2">
    <source>
        <dbReference type="ARBA" id="ARBA00022771"/>
    </source>
</evidence>
<dbReference type="PROSITE" id="PS51039">
    <property type="entry name" value="ZF_AN1"/>
    <property type="match status" value="1"/>
</dbReference>
<feature type="domain" description="AN1-type" evidence="6">
    <location>
        <begin position="7"/>
        <end position="52"/>
    </location>
</feature>
<organism evidence="7 8">
    <name type="scientific">Wickerhamomyces pijperi</name>
    <name type="common">Yeast</name>
    <name type="synonym">Pichia pijperi</name>
    <dbReference type="NCBI Taxonomy" id="599730"/>
    <lineage>
        <taxon>Eukaryota</taxon>
        <taxon>Fungi</taxon>
        <taxon>Dikarya</taxon>
        <taxon>Ascomycota</taxon>
        <taxon>Saccharomycotina</taxon>
        <taxon>Saccharomycetes</taxon>
        <taxon>Phaffomycetales</taxon>
        <taxon>Wickerhamomycetaceae</taxon>
        <taxon>Wickerhamomyces</taxon>
    </lineage>
</organism>
<proteinExistence type="predicted"/>
<feature type="region of interest" description="Disordered" evidence="5">
    <location>
        <begin position="42"/>
        <end position="108"/>
    </location>
</feature>
<keyword evidence="8" id="KW-1185">Reference proteome</keyword>
<dbReference type="GO" id="GO:0005737">
    <property type="term" value="C:cytoplasm"/>
    <property type="evidence" value="ECO:0007669"/>
    <property type="project" value="TreeGrafter"/>
</dbReference>
<feature type="compositionally biased region" description="Polar residues" evidence="5">
    <location>
        <begin position="42"/>
        <end position="75"/>
    </location>
</feature>
<dbReference type="EMBL" id="JAEUBG010004184">
    <property type="protein sequence ID" value="KAH3681870.1"/>
    <property type="molecule type" value="Genomic_DNA"/>
</dbReference>